<keyword evidence="1" id="KW-1133">Transmembrane helix</keyword>
<name>G0V3D4_TRYCI</name>
<feature type="transmembrane region" description="Helical" evidence="1">
    <location>
        <begin position="125"/>
        <end position="149"/>
    </location>
</feature>
<evidence type="ECO:0000256" key="1">
    <source>
        <dbReference type="SAM" id="Phobius"/>
    </source>
</evidence>
<gene>
    <name evidence="2" type="ORF">TCIL3000_11_16710</name>
</gene>
<dbReference type="AlphaFoldDB" id="G0V3D4"/>
<sequence length="206" mass="23990">MLTCSGAAIRDVERIEEFSRTGNIEKNRLRRMRDLPGSFFHFLVVSVPLLFPFSCFLLHVLLFSFSVLEEGVCSAFSFFFFFFWCVNHTTVNGRSDFYLRFFNFIFKHTALISSIFNMARHHRLISFLTFVLPLHICILNGLHYCMLWFPSSSPVEVQSHLVGRVSPLVFLHVLSFFFFLLLSFPSSFLVSLSLFPSLYISPLFFC</sequence>
<keyword evidence="1" id="KW-0812">Transmembrane</keyword>
<protein>
    <submittedName>
        <fullName evidence="2">Uncharacterized protein TCIL3000_11_16710</fullName>
    </submittedName>
</protein>
<proteinExistence type="predicted"/>
<accession>G0V3D4</accession>
<dbReference type="VEuPathDB" id="TriTrypDB:TcIL3000.11.16710"/>
<keyword evidence="1" id="KW-0472">Membrane</keyword>
<organism evidence="2">
    <name type="scientific">Trypanosoma congolense (strain IL3000)</name>
    <dbReference type="NCBI Taxonomy" id="1068625"/>
    <lineage>
        <taxon>Eukaryota</taxon>
        <taxon>Discoba</taxon>
        <taxon>Euglenozoa</taxon>
        <taxon>Kinetoplastea</taxon>
        <taxon>Metakinetoplastina</taxon>
        <taxon>Trypanosomatida</taxon>
        <taxon>Trypanosomatidae</taxon>
        <taxon>Trypanosoma</taxon>
        <taxon>Nannomonas</taxon>
    </lineage>
</organism>
<feature type="transmembrane region" description="Helical" evidence="1">
    <location>
        <begin position="39"/>
        <end position="61"/>
    </location>
</feature>
<evidence type="ECO:0000313" key="2">
    <source>
        <dbReference type="EMBL" id="CCC96157.1"/>
    </source>
</evidence>
<reference evidence="2" key="1">
    <citation type="journal article" date="2012" name="Proc. Natl. Acad. Sci. U.S.A.">
        <title>Antigenic diversity is generated by distinct evolutionary mechanisms in African trypanosome species.</title>
        <authorList>
            <person name="Jackson A.P."/>
            <person name="Berry A."/>
            <person name="Aslett M."/>
            <person name="Allison H.C."/>
            <person name="Burton P."/>
            <person name="Vavrova-Anderson J."/>
            <person name="Brown R."/>
            <person name="Browne H."/>
            <person name="Corton N."/>
            <person name="Hauser H."/>
            <person name="Gamble J."/>
            <person name="Gilderthorp R."/>
            <person name="Marcello L."/>
            <person name="McQuillan J."/>
            <person name="Otto T.D."/>
            <person name="Quail M.A."/>
            <person name="Sanders M.J."/>
            <person name="van Tonder A."/>
            <person name="Ginger M.L."/>
            <person name="Field M.C."/>
            <person name="Barry J.D."/>
            <person name="Hertz-Fowler C."/>
            <person name="Berriman M."/>
        </authorList>
    </citation>
    <scope>NUCLEOTIDE SEQUENCE</scope>
    <source>
        <strain evidence="2">IL3000</strain>
    </source>
</reference>
<feature type="transmembrane region" description="Helical" evidence="1">
    <location>
        <begin position="188"/>
        <end position="205"/>
    </location>
</feature>
<feature type="transmembrane region" description="Helical" evidence="1">
    <location>
        <begin position="161"/>
        <end position="182"/>
    </location>
</feature>
<feature type="transmembrane region" description="Helical" evidence="1">
    <location>
        <begin position="67"/>
        <end position="86"/>
    </location>
</feature>
<dbReference type="EMBL" id="HE575324">
    <property type="protein sequence ID" value="CCC96157.1"/>
    <property type="molecule type" value="Genomic_DNA"/>
</dbReference>